<accession>A0AAD5YE84</accession>
<dbReference type="PROSITE" id="PS00194">
    <property type="entry name" value="THIOREDOXIN_1"/>
    <property type="match status" value="1"/>
</dbReference>
<feature type="domain" description="PUL" evidence="6">
    <location>
        <begin position="324"/>
        <end position="636"/>
    </location>
</feature>
<evidence type="ECO:0000256" key="3">
    <source>
        <dbReference type="ARBA" id="ARBA00022801"/>
    </source>
</evidence>
<dbReference type="SUPFAM" id="SSF52833">
    <property type="entry name" value="Thioredoxin-like"/>
    <property type="match status" value="1"/>
</dbReference>
<keyword evidence="2" id="KW-0645">Protease</keyword>
<keyword evidence="3" id="KW-0378">Hydrolase</keyword>
<dbReference type="Gene3D" id="3.40.30.10">
    <property type="entry name" value="Glutaredoxin"/>
    <property type="match status" value="1"/>
</dbReference>
<dbReference type="Proteomes" id="UP001212997">
    <property type="component" value="Unassembled WGS sequence"/>
</dbReference>
<dbReference type="Pfam" id="PF00085">
    <property type="entry name" value="Thioredoxin"/>
    <property type="match status" value="1"/>
</dbReference>
<dbReference type="InterPro" id="IPR013535">
    <property type="entry name" value="PUL_dom"/>
</dbReference>
<dbReference type="InterPro" id="IPR042266">
    <property type="entry name" value="PPPDE_sf"/>
</dbReference>
<feature type="compositionally biased region" description="Low complexity" evidence="4">
    <location>
        <begin position="161"/>
        <end position="172"/>
    </location>
</feature>
<evidence type="ECO:0000256" key="4">
    <source>
        <dbReference type="SAM" id="MobiDB-lite"/>
    </source>
</evidence>
<dbReference type="PROSITE" id="PS51352">
    <property type="entry name" value="THIOREDOXIN_2"/>
    <property type="match status" value="1"/>
</dbReference>
<evidence type="ECO:0000256" key="1">
    <source>
        <dbReference type="ARBA" id="ARBA00008140"/>
    </source>
</evidence>
<feature type="compositionally biased region" description="Low complexity" evidence="4">
    <location>
        <begin position="186"/>
        <end position="206"/>
    </location>
</feature>
<proteinExistence type="inferred from homology"/>
<feature type="domain" description="Thioredoxin" evidence="5">
    <location>
        <begin position="180"/>
        <end position="377"/>
    </location>
</feature>
<sequence length="641" mass="69112">MTSPVQLYVYDLSNGLARQLSGQLLGRQVDGIWFVIPQFLGEWSDEIFLKSPGQSHHGQPMQVLDMGETALDEETFREYLAEMRLHYTADKISTAIPSQTIVLGFSPETRYQNGSEANLPADFLSTPFGAALRPTIDSMFRGPVPSATPTPPPPPPPPAVQPSSQPPTDMNPDLASALLQAVAAQAMSGSLPSTSQQPSQPTSSLSAPIHMCTNSSSFHHIMKTHKATVAFFTSDTCGPCRMIEPLFEKLAYNRSRAAGVGGGGGVAFVKVDLGVGSSGGVAQEYSNHELKGANQAELTSQVDLLLWEAFPPHPHTQISMTALDKVSTDPILFTQVPNLDAAFSKLVSFIDTAVEPVPSSQSVKQFLGIDVVKYLKSRFPSVKDPKPAKPPTATPQLLTQWSEHSRTLTNTLPPSQSFPIVDMWRLAVLDDTVSAWCLTSAGGKSDPIQIILVKALAAVSSDPAGSRNYMLTTLRLLSNAFSHVPLARVLLSVSGKRLAVTSFLVTSLLHPDGLVRTAAASLAFNVAAFIQKERVEAVMEKYGPFAGPDEDGEWEVELVSAVLEALANETQSEDIVHRLTASLAFLLRFSPTYDTQLGPMLEVLQARETVLGKLEKGGCGEDGVKNKDVRLLIQQVSEKLC</sequence>
<reference evidence="8" key="1">
    <citation type="submission" date="2022-07" db="EMBL/GenBank/DDBJ databases">
        <title>Genome Sequence of Physisporinus lineatus.</title>
        <authorList>
            <person name="Buettner E."/>
        </authorList>
    </citation>
    <scope>NUCLEOTIDE SEQUENCE</scope>
    <source>
        <strain evidence="8">VT162</strain>
    </source>
</reference>
<feature type="compositionally biased region" description="Pro residues" evidence="4">
    <location>
        <begin position="146"/>
        <end position="160"/>
    </location>
</feature>
<feature type="domain" description="PPPDE" evidence="7">
    <location>
        <begin position="3"/>
        <end position="137"/>
    </location>
</feature>
<dbReference type="PROSITE" id="PS51396">
    <property type="entry name" value="PUL"/>
    <property type="match status" value="1"/>
</dbReference>
<evidence type="ECO:0008006" key="10">
    <source>
        <dbReference type="Google" id="ProtNLM"/>
    </source>
</evidence>
<protein>
    <recommendedName>
        <fullName evidence="10">PUL domain-containing protein</fullName>
    </recommendedName>
</protein>
<dbReference type="Pfam" id="PF08324">
    <property type="entry name" value="PUL"/>
    <property type="match status" value="1"/>
</dbReference>
<feature type="region of interest" description="Disordered" evidence="4">
    <location>
        <begin position="186"/>
        <end position="208"/>
    </location>
</feature>
<evidence type="ECO:0000313" key="9">
    <source>
        <dbReference type="Proteomes" id="UP001212997"/>
    </source>
</evidence>
<dbReference type="CDD" id="cd02947">
    <property type="entry name" value="TRX_family"/>
    <property type="match status" value="1"/>
</dbReference>
<dbReference type="EMBL" id="JANAWD010000358">
    <property type="protein sequence ID" value="KAJ3480735.1"/>
    <property type="molecule type" value="Genomic_DNA"/>
</dbReference>
<organism evidence="8 9">
    <name type="scientific">Meripilus lineatus</name>
    <dbReference type="NCBI Taxonomy" id="2056292"/>
    <lineage>
        <taxon>Eukaryota</taxon>
        <taxon>Fungi</taxon>
        <taxon>Dikarya</taxon>
        <taxon>Basidiomycota</taxon>
        <taxon>Agaricomycotina</taxon>
        <taxon>Agaricomycetes</taxon>
        <taxon>Polyporales</taxon>
        <taxon>Meripilaceae</taxon>
        <taxon>Meripilus</taxon>
    </lineage>
</organism>
<evidence type="ECO:0000313" key="8">
    <source>
        <dbReference type="EMBL" id="KAJ3480735.1"/>
    </source>
</evidence>
<dbReference type="SMART" id="SM01179">
    <property type="entry name" value="DUF862"/>
    <property type="match status" value="1"/>
</dbReference>
<comment type="similarity">
    <text evidence="1">Belongs to the DeSI family.</text>
</comment>
<dbReference type="Gene3D" id="3.90.1720.30">
    <property type="entry name" value="PPPDE domains"/>
    <property type="match status" value="1"/>
</dbReference>
<dbReference type="InterPro" id="IPR013766">
    <property type="entry name" value="Thioredoxin_domain"/>
</dbReference>
<dbReference type="InterPro" id="IPR008580">
    <property type="entry name" value="PPPDE_dom"/>
</dbReference>
<dbReference type="AlphaFoldDB" id="A0AAD5YE84"/>
<dbReference type="Gene3D" id="1.25.10.10">
    <property type="entry name" value="Leucine-rich Repeat Variant"/>
    <property type="match status" value="1"/>
</dbReference>
<dbReference type="Pfam" id="PF05903">
    <property type="entry name" value="Peptidase_C97"/>
    <property type="match status" value="1"/>
</dbReference>
<gene>
    <name evidence="8" type="ORF">NLI96_g8142</name>
</gene>
<dbReference type="InterPro" id="IPR036249">
    <property type="entry name" value="Thioredoxin-like_sf"/>
</dbReference>
<evidence type="ECO:0000259" key="5">
    <source>
        <dbReference type="PROSITE" id="PS51352"/>
    </source>
</evidence>
<evidence type="ECO:0000256" key="2">
    <source>
        <dbReference type="ARBA" id="ARBA00022670"/>
    </source>
</evidence>
<dbReference type="PROSITE" id="PS51858">
    <property type="entry name" value="PPPDE"/>
    <property type="match status" value="1"/>
</dbReference>
<keyword evidence="9" id="KW-1185">Reference proteome</keyword>
<evidence type="ECO:0000259" key="7">
    <source>
        <dbReference type="PROSITE" id="PS51858"/>
    </source>
</evidence>
<dbReference type="GO" id="GO:0006508">
    <property type="term" value="P:proteolysis"/>
    <property type="evidence" value="ECO:0007669"/>
    <property type="project" value="UniProtKB-KW"/>
</dbReference>
<dbReference type="InterPro" id="IPR011989">
    <property type="entry name" value="ARM-like"/>
</dbReference>
<dbReference type="GO" id="GO:0008233">
    <property type="term" value="F:peptidase activity"/>
    <property type="evidence" value="ECO:0007669"/>
    <property type="project" value="UniProtKB-KW"/>
</dbReference>
<name>A0AAD5YE84_9APHY</name>
<dbReference type="InterPro" id="IPR017937">
    <property type="entry name" value="Thioredoxin_CS"/>
</dbReference>
<evidence type="ECO:0000259" key="6">
    <source>
        <dbReference type="PROSITE" id="PS51396"/>
    </source>
</evidence>
<comment type="caution">
    <text evidence="8">The sequence shown here is derived from an EMBL/GenBank/DDBJ whole genome shotgun (WGS) entry which is preliminary data.</text>
</comment>
<feature type="region of interest" description="Disordered" evidence="4">
    <location>
        <begin position="136"/>
        <end position="172"/>
    </location>
</feature>